<keyword evidence="3" id="KW-1185">Reference proteome</keyword>
<accession>A0A6A5SQA0</accession>
<dbReference type="AlphaFoldDB" id="A0A6A5SQA0"/>
<gene>
    <name evidence="2" type="ORF">EJ02DRAFT_312572</name>
</gene>
<feature type="compositionally biased region" description="Polar residues" evidence="1">
    <location>
        <begin position="15"/>
        <end position="27"/>
    </location>
</feature>
<feature type="non-terminal residue" evidence="2">
    <location>
        <position position="90"/>
    </location>
</feature>
<feature type="region of interest" description="Disordered" evidence="1">
    <location>
        <begin position="1"/>
        <end position="43"/>
    </location>
</feature>
<proteinExistence type="predicted"/>
<reference evidence="2" key="1">
    <citation type="journal article" date="2020" name="Stud. Mycol.">
        <title>101 Dothideomycetes genomes: a test case for predicting lifestyles and emergence of pathogens.</title>
        <authorList>
            <person name="Haridas S."/>
            <person name="Albert R."/>
            <person name="Binder M."/>
            <person name="Bloem J."/>
            <person name="Labutti K."/>
            <person name="Salamov A."/>
            <person name="Andreopoulos B."/>
            <person name="Baker S."/>
            <person name="Barry K."/>
            <person name="Bills G."/>
            <person name="Bluhm B."/>
            <person name="Cannon C."/>
            <person name="Castanera R."/>
            <person name="Culley D."/>
            <person name="Daum C."/>
            <person name="Ezra D."/>
            <person name="Gonzalez J."/>
            <person name="Henrissat B."/>
            <person name="Kuo A."/>
            <person name="Liang C."/>
            <person name="Lipzen A."/>
            <person name="Lutzoni F."/>
            <person name="Magnuson J."/>
            <person name="Mondo S."/>
            <person name="Nolan M."/>
            <person name="Ohm R."/>
            <person name="Pangilinan J."/>
            <person name="Park H.-J."/>
            <person name="Ramirez L."/>
            <person name="Alfaro M."/>
            <person name="Sun H."/>
            <person name="Tritt A."/>
            <person name="Yoshinaga Y."/>
            <person name="Zwiers L.-H."/>
            <person name="Turgeon B."/>
            <person name="Goodwin S."/>
            <person name="Spatafora J."/>
            <person name="Crous P."/>
            <person name="Grigoriev I."/>
        </authorList>
    </citation>
    <scope>NUCLEOTIDE SEQUENCE</scope>
    <source>
        <strain evidence="2">CBS 161.51</strain>
    </source>
</reference>
<protein>
    <submittedName>
        <fullName evidence="2">Uncharacterized protein</fullName>
    </submittedName>
</protein>
<feature type="non-terminal residue" evidence="2">
    <location>
        <position position="1"/>
    </location>
</feature>
<organism evidence="2 3">
    <name type="scientific">Clathrospora elynae</name>
    <dbReference type="NCBI Taxonomy" id="706981"/>
    <lineage>
        <taxon>Eukaryota</taxon>
        <taxon>Fungi</taxon>
        <taxon>Dikarya</taxon>
        <taxon>Ascomycota</taxon>
        <taxon>Pezizomycotina</taxon>
        <taxon>Dothideomycetes</taxon>
        <taxon>Pleosporomycetidae</taxon>
        <taxon>Pleosporales</taxon>
        <taxon>Diademaceae</taxon>
        <taxon>Clathrospora</taxon>
    </lineage>
</organism>
<evidence type="ECO:0000313" key="3">
    <source>
        <dbReference type="Proteomes" id="UP000800038"/>
    </source>
</evidence>
<evidence type="ECO:0000313" key="2">
    <source>
        <dbReference type="EMBL" id="KAF1942273.1"/>
    </source>
</evidence>
<name>A0A6A5SQA0_9PLEO</name>
<sequence length="90" mass="9836">YCHQQRNQEACYKADSTTNAGQHLSSNKPEHSHRPNGPIPIASREGNIMGALAKSQVHIMRSKGIEVLQEVANAMAASFSTSQFQDALKD</sequence>
<evidence type="ECO:0000256" key="1">
    <source>
        <dbReference type="SAM" id="MobiDB-lite"/>
    </source>
</evidence>
<dbReference type="EMBL" id="ML976037">
    <property type="protein sequence ID" value="KAF1942273.1"/>
    <property type="molecule type" value="Genomic_DNA"/>
</dbReference>
<dbReference type="OrthoDB" id="3738725at2759"/>
<dbReference type="Proteomes" id="UP000800038">
    <property type="component" value="Unassembled WGS sequence"/>
</dbReference>